<sequence>MSFVLAVATNLVANIAFWLALGLVFLVGSRTVERRMVRFFGLGNSRRVHVYLSNAADDTPRSDGRRRLALAFHEFQAIESVNKLFGAAPLRLPELARGLVDGLWLRRPIHHLAEVSPPTTDGAHLSDSCIVVGSGARNSIRRHGVDRQLVRATLETELRPGDAWYTAGDEVTVAVRLDGDNVQHIGARKNLAVIEKVHRRSEDVVNFFCVGVRGDSSWAAVEYLVRNWKQLAAEFGDQDFVIVLGVPWNEGAYFTEYPEPSRVASIRTSARPT</sequence>
<dbReference type="Proteomes" id="UP000807309">
    <property type="component" value="Unassembled WGS sequence"/>
</dbReference>
<keyword evidence="3" id="KW-1185">Reference proteome</keyword>
<keyword evidence="1" id="KW-1133">Transmembrane helix</keyword>
<organism evidence="2 3">
    <name type="scientific">Nocardia abscessus</name>
    <dbReference type="NCBI Taxonomy" id="120957"/>
    <lineage>
        <taxon>Bacteria</taxon>
        <taxon>Bacillati</taxon>
        <taxon>Actinomycetota</taxon>
        <taxon>Actinomycetes</taxon>
        <taxon>Mycobacteriales</taxon>
        <taxon>Nocardiaceae</taxon>
        <taxon>Nocardia</taxon>
    </lineage>
</organism>
<evidence type="ECO:0000313" key="3">
    <source>
        <dbReference type="Proteomes" id="UP000807309"/>
    </source>
</evidence>
<keyword evidence="1" id="KW-0812">Transmembrane</keyword>
<evidence type="ECO:0000256" key="1">
    <source>
        <dbReference type="SAM" id="Phobius"/>
    </source>
</evidence>
<feature type="transmembrane region" description="Helical" evidence="1">
    <location>
        <begin position="6"/>
        <end position="28"/>
    </location>
</feature>
<evidence type="ECO:0008006" key="4">
    <source>
        <dbReference type="Google" id="ProtNLM"/>
    </source>
</evidence>
<dbReference type="EMBL" id="JADLRE010000010">
    <property type="protein sequence ID" value="MBF6226326.1"/>
    <property type="molecule type" value="Genomic_DNA"/>
</dbReference>
<gene>
    <name evidence="2" type="ORF">IU470_14595</name>
</gene>
<proteinExistence type="predicted"/>
<comment type="caution">
    <text evidence="2">The sequence shown here is derived from an EMBL/GenBank/DDBJ whole genome shotgun (WGS) entry which is preliminary data.</text>
</comment>
<reference evidence="2 3" key="1">
    <citation type="submission" date="2020-10" db="EMBL/GenBank/DDBJ databases">
        <title>Identification of Nocardia species via Next-generation sequencing and recognition of intraspecies genetic diversity.</title>
        <authorList>
            <person name="Li P."/>
            <person name="Li P."/>
            <person name="Lu B."/>
        </authorList>
    </citation>
    <scope>NUCLEOTIDE SEQUENCE [LARGE SCALE GENOMIC DNA]</scope>
    <source>
        <strain evidence="2 3">N-11</strain>
    </source>
</reference>
<accession>A0ABS0C858</accession>
<dbReference type="RefSeq" id="WP_195033460.1">
    <property type="nucleotide sequence ID" value="NZ_JADLRE010000010.1"/>
</dbReference>
<name>A0ABS0C858_9NOCA</name>
<protein>
    <recommendedName>
        <fullName evidence="4">Secreted protein</fullName>
    </recommendedName>
</protein>
<evidence type="ECO:0000313" key="2">
    <source>
        <dbReference type="EMBL" id="MBF6226326.1"/>
    </source>
</evidence>
<keyword evidence="1" id="KW-0472">Membrane</keyword>